<dbReference type="EMBL" id="UYRU01059505">
    <property type="protein sequence ID" value="VDN14513.1"/>
    <property type="molecule type" value="Genomic_DNA"/>
</dbReference>
<dbReference type="Proteomes" id="UP000281553">
    <property type="component" value="Unassembled WGS sequence"/>
</dbReference>
<keyword evidence="1" id="KW-1133">Transmembrane helix</keyword>
<dbReference type="AlphaFoldDB" id="A0A3P7LU55"/>
<accession>A0A3P7LU55</accession>
<keyword evidence="1" id="KW-0472">Membrane</keyword>
<keyword evidence="1" id="KW-0812">Transmembrane</keyword>
<name>A0A3P7LU55_DIBLA</name>
<evidence type="ECO:0000313" key="2">
    <source>
        <dbReference type="EMBL" id="VDN14513.1"/>
    </source>
</evidence>
<protein>
    <submittedName>
        <fullName evidence="2">Uncharacterized protein</fullName>
    </submittedName>
</protein>
<evidence type="ECO:0000256" key="1">
    <source>
        <dbReference type="SAM" id="Phobius"/>
    </source>
</evidence>
<feature type="transmembrane region" description="Helical" evidence="1">
    <location>
        <begin position="20"/>
        <end position="37"/>
    </location>
</feature>
<evidence type="ECO:0000313" key="3">
    <source>
        <dbReference type="Proteomes" id="UP000281553"/>
    </source>
</evidence>
<keyword evidence="3" id="KW-1185">Reference proteome</keyword>
<sequence>MSSLPDSPINDPAGTLLNADAVYVASIAALALNYRLLEADFYSRSSGQLAGRVMREEQFLNSLLNAGLLLYVSEAWVSQVYRGICKQDILSIGGFVLGGFDDLSSNQRGACLVKFLNDYDGINWQSEVRLKSSIVS</sequence>
<reference evidence="2 3" key="1">
    <citation type="submission" date="2018-11" db="EMBL/GenBank/DDBJ databases">
        <authorList>
            <consortium name="Pathogen Informatics"/>
        </authorList>
    </citation>
    <scope>NUCLEOTIDE SEQUENCE [LARGE SCALE GENOMIC DNA]</scope>
</reference>
<dbReference type="OrthoDB" id="10002886at2759"/>
<proteinExistence type="predicted"/>
<organism evidence="2 3">
    <name type="scientific">Dibothriocephalus latus</name>
    <name type="common">Fish tapeworm</name>
    <name type="synonym">Diphyllobothrium latum</name>
    <dbReference type="NCBI Taxonomy" id="60516"/>
    <lineage>
        <taxon>Eukaryota</taxon>
        <taxon>Metazoa</taxon>
        <taxon>Spiralia</taxon>
        <taxon>Lophotrochozoa</taxon>
        <taxon>Platyhelminthes</taxon>
        <taxon>Cestoda</taxon>
        <taxon>Eucestoda</taxon>
        <taxon>Diphyllobothriidea</taxon>
        <taxon>Diphyllobothriidae</taxon>
        <taxon>Dibothriocephalus</taxon>
    </lineage>
</organism>
<gene>
    <name evidence="2" type="ORF">DILT_LOCUS10344</name>
</gene>